<dbReference type="InterPro" id="IPR040676">
    <property type="entry name" value="DUF5641"/>
</dbReference>
<name>A0AAN8FFG4_TRICO</name>
<reference evidence="4 5" key="1">
    <citation type="submission" date="2019-10" db="EMBL/GenBank/DDBJ databases">
        <title>Assembly and Annotation for the nematode Trichostrongylus colubriformis.</title>
        <authorList>
            <person name="Martin J."/>
        </authorList>
    </citation>
    <scope>NUCLEOTIDE SEQUENCE [LARGE SCALE GENOMIC DNA]</scope>
    <source>
        <strain evidence="4">G859</strain>
        <tissue evidence="4">Whole worm</tissue>
    </source>
</reference>
<gene>
    <name evidence="4" type="ORF">GCK32_014760</name>
</gene>
<comment type="caution">
    <text evidence="4">The sequence shown here is derived from an EMBL/GenBank/DDBJ whole genome shotgun (WGS) entry which is preliminary data.</text>
</comment>
<keyword evidence="2" id="KW-0812">Transmembrane</keyword>
<proteinExistence type="predicted"/>
<dbReference type="PANTHER" id="PTHR47331:SF1">
    <property type="entry name" value="GAG-LIKE PROTEIN"/>
    <property type="match status" value="1"/>
</dbReference>
<sequence length="553" mass="62501">MVNEAYITAAERKLALQVLLRNHQRVHFPTSRKNVLKQLKLQTDKQGILRCRGRLEKSGLPFDARQPVLIAAKSDLARLIVRQAHMPFHCGVSHTIANEEKWDETPILRPIDFLQRDIIVTYPFDFIQEEGDDEEYLPSEEALLLRTRRKAEEALRNSHQYTEQFWKIWSRDYISGLRGKHILCLKGKNGTKTIPKVGTVVLVVDELLPRNSWKVGRITGLRTAQDGVIREAEVKTPNGRLIRRPVNLLVPLELNDTDDPLEASDQESSSDESCPIPKGEKKAEEGAQDNSRHQRYNLRPRVTNQGVRSASQKSTAGHIYLALMAMTLVMVLGVNGESGPNPKGTRFENQTTKMHCIPGGVRLTSTKATRYEICAQHHCQVKENPPNEEEVSFPPEITVLRYHVLWKVHDGSHLTILDTECEASSFCDHIHCWFCTANIFNPECSPRSAIAATAAVLYVMTALIYVLCYVPVTVGKPCRLICRGLGRIAVLAWRAVRCTWHRGARRLLLRRQNRRHDVEALLRAPLIMAVAAAVMSAQGCQNVDVFSHAPFHL</sequence>
<organism evidence="4 5">
    <name type="scientific">Trichostrongylus colubriformis</name>
    <name type="common">Black scour worm</name>
    <dbReference type="NCBI Taxonomy" id="6319"/>
    <lineage>
        <taxon>Eukaryota</taxon>
        <taxon>Metazoa</taxon>
        <taxon>Ecdysozoa</taxon>
        <taxon>Nematoda</taxon>
        <taxon>Chromadorea</taxon>
        <taxon>Rhabditida</taxon>
        <taxon>Rhabditina</taxon>
        <taxon>Rhabditomorpha</taxon>
        <taxon>Strongyloidea</taxon>
        <taxon>Trichostrongylidae</taxon>
        <taxon>Trichostrongylus</taxon>
    </lineage>
</organism>
<keyword evidence="2" id="KW-1133">Transmembrane helix</keyword>
<keyword evidence="2" id="KW-0472">Membrane</keyword>
<keyword evidence="5" id="KW-1185">Reference proteome</keyword>
<dbReference type="PANTHER" id="PTHR47331">
    <property type="entry name" value="PHD-TYPE DOMAIN-CONTAINING PROTEIN"/>
    <property type="match status" value="1"/>
</dbReference>
<protein>
    <recommendedName>
        <fullName evidence="3">DUF5641 domain-containing protein</fullName>
    </recommendedName>
</protein>
<dbReference type="Proteomes" id="UP001331761">
    <property type="component" value="Unassembled WGS sequence"/>
</dbReference>
<feature type="transmembrane region" description="Helical" evidence="2">
    <location>
        <begin position="449"/>
        <end position="472"/>
    </location>
</feature>
<evidence type="ECO:0000313" key="5">
    <source>
        <dbReference type="Proteomes" id="UP001331761"/>
    </source>
</evidence>
<feature type="compositionally biased region" description="Polar residues" evidence="1">
    <location>
        <begin position="302"/>
        <end position="311"/>
    </location>
</feature>
<evidence type="ECO:0000256" key="1">
    <source>
        <dbReference type="SAM" id="MobiDB-lite"/>
    </source>
</evidence>
<dbReference type="Pfam" id="PF18701">
    <property type="entry name" value="DUF5641"/>
    <property type="match status" value="1"/>
</dbReference>
<dbReference type="AlphaFoldDB" id="A0AAN8FFG4"/>
<feature type="domain" description="DUF5641" evidence="3">
    <location>
        <begin position="157"/>
        <end position="252"/>
    </location>
</feature>
<feature type="compositionally biased region" description="Acidic residues" evidence="1">
    <location>
        <begin position="255"/>
        <end position="270"/>
    </location>
</feature>
<dbReference type="EMBL" id="WIXE01021526">
    <property type="protein sequence ID" value="KAK5968305.1"/>
    <property type="molecule type" value="Genomic_DNA"/>
</dbReference>
<evidence type="ECO:0000259" key="3">
    <source>
        <dbReference type="Pfam" id="PF18701"/>
    </source>
</evidence>
<feature type="region of interest" description="Disordered" evidence="1">
    <location>
        <begin position="253"/>
        <end position="311"/>
    </location>
</feature>
<evidence type="ECO:0000256" key="2">
    <source>
        <dbReference type="SAM" id="Phobius"/>
    </source>
</evidence>
<accession>A0AAN8FFG4</accession>
<feature type="transmembrane region" description="Helical" evidence="2">
    <location>
        <begin position="520"/>
        <end position="537"/>
    </location>
</feature>
<evidence type="ECO:0000313" key="4">
    <source>
        <dbReference type="EMBL" id="KAK5968305.1"/>
    </source>
</evidence>